<dbReference type="HOGENOM" id="CLU_835869_0_0_7"/>
<dbReference type="Gene3D" id="1.25.40.10">
    <property type="entry name" value="Tetratricopeptide repeat domain"/>
    <property type="match status" value="1"/>
</dbReference>
<proteinExistence type="predicted"/>
<organism evidence="1 2">
    <name type="scientific">Anaeromyxobacter dehalogenans (strain 2CP-C)</name>
    <dbReference type="NCBI Taxonomy" id="290397"/>
    <lineage>
        <taxon>Bacteria</taxon>
        <taxon>Pseudomonadati</taxon>
        <taxon>Myxococcota</taxon>
        <taxon>Myxococcia</taxon>
        <taxon>Myxococcales</taxon>
        <taxon>Cystobacterineae</taxon>
        <taxon>Anaeromyxobacteraceae</taxon>
        <taxon>Anaeromyxobacter</taxon>
    </lineage>
</organism>
<dbReference type="EMBL" id="CP000251">
    <property type="protein sequence ID" value="ABC81832.1"/>
    <property type="molecule type" value="Genomic_DNA"/>
</dbReference>
<reference evidence="1 2" key="1">
    <citation type="submission" date="2006-01" db="EMBL/GenBank/DDBJ databases">
        <title>Complete sequence of Anaeromyxobacter dehalogenans 2CP-C.</title>
        <authorList>
            <consortium name="US DOE Joint Genome Institute"/>
            <person name="Copeland A."/>
            <person name="Lucas S."/>
            <person name="Lapidus A."/>
            <person name="Barry K."/>
            <person name="Detter J.C."/>
            <person name="Glavina T."/>
            <person name="Hammon N."/>
            <person name="Israni S."/>
            <person name="Pitluck S."/>
            <person name="Brettin T."/>
            <person name="Bruce D."/>
            <person name="Han C."/>
            <person name="Tapia R."/>
            <person name="Gilna P."/>
            <person name="Kiss H."/>
            <person name="Schmutz J."/>
            <person name="Larimer F."/>
            <person name="Land M."/>
            <person name="Kyrpides N."/>
            <person name="Anderson I."/>
            <person name="Sanford R.A."/>
            <person name="Ritalahti K.M."/>
            <person name="Thomas H.S."/>
            <person name="Kirby J.R."/>
            <person name="Zhulin I.B."/>
            <person name="Loeffler F.E."/>
            <person name="Richardson P."/>
        </authorList>
    </citation>
    <scope>NUCLEOTIDE SEQUENCE [LARGE SCALE GENOMIC DNA]</scope>
    <source>
        <strain evidence="1 2">2CP-C</strain>
    </source>
</reference>
<dbReference type="AlphaFoldDB" id="Q2IJK0"/>
<evidence type="ECO:0008006" key="3">
    <source>
        <dbReference type="Google" id="ProtNLM"/>
    </source>
</evidence>
<dbReference type="KEGG" id="ade:Adeh_2062"/>
<dbReference type="OrthoDB" id="4318771at2"/>
<protein>
    <recommendedName>
        <fullName evidence="3">MalT-like TPR region domain-containing protein</fullName>
    </recommendedName>
</protein>
<dbReference type="InterPro" id="IPR011990">
    <property type="entry name" value="TPR-like_helical_dom_sf"/>
</dbReference>
<gene>
    <name evidence="1" type="ordered locus">Adeh_2062</name>
</gene>
<dbReference type="Proteomes" id="UP000001935">
    <property type="component" value="Chromosome"/>
</dbReference>
<dbReference type="SUPFAM" id="SSF48452">
    <property type="entry name" value="TPR-like"/>
    <property type="match status" value="1"/>
</dbReference>
<name>Q2IJK0_ANADE</name>
<accession>Q2IJK0</accession>
<dbReference type="STRING" id="290397.Adeh_2062"/>
<evidence type="ECO:0000313" key="2">
    <source>
        <dbReference type="Proteomes" id="UP000001935"/>
    </source>
</evidence>
<sequence>MFPPAPALALALLHLAAATPLPGKVGPDPQLSARVEQDLLEGRWDAARAAVERELACGEAPAAVRAELAVLLARIAVDRSQFHRHAPREAAAAADRALAAAREAGDPRVLATALLVQARRVFFEALDDPSRMRAAAAAVREARAAAGRAGDARLEAEAIFHQALTEDRQGRPEAARALLEDGAARARRLGDDFMLSNMERHLAGLDQDRGDLARAELGFRQSLALREQAGAAAYVPWAQIALADVLAERGTAEEEQRVLLRKAAQLGERSGSLRAASAASATLARRLLAAGHRGAARTAAQRAVALARRFGAPEDVRAAEEVASRASTPGQP</sequence>
<evidence type="ECO:0000313" key="1">
    <source>
        <dbReference type="EMBL" id="ABC81832.1"/>
    </source>
</evidence>
<dbReference type="RefSeq" id="WP_011421114.1">
    <property type="nucleotide sequence ID" value="NC_007760.1"/>
</dbReference>